<sequence>MATTIQQKIDALREYSACDVSDALLKLQKPSPGTTPQAGHLADFTPFSPTLGRNTTSPKIIAPASTFKFIPKASSDVDTSDAHGFPEGTHWVDWAQADTVAVVEQPPDQYCAVVGGIMAVRMKALGVQGVVVNGRIRDLEEMRGCGISVWAHGTSTVGTAAEAKPGARDVPVNLGGVVVSPGDIIFCDPLEGVVAIPRDLLDPVLELMPKLVAMDDRVKEAVVQGSSVFEAFQKFRTKI</sequence>
<reference evidence="1 2" key="1">
    <citation type="journal article" date="2023" name="ACS Omega">
        <title>Identification of the Neoaspergillic Acid Biosynthesis Gene Cluster by Establishing an In Vitro CRISPR-Ribonucleoprotein Genetic System in Aspergillus melleus.</title>
        <authorList>
            <person name="Yuan B."/>
            <person name="Grau M.F."/>
            <person name="Murata R.M."/>
            <person name="Torok T."/>
            <person name="Venkateswaran K."/>
            <person name="Stajich J.E."/>
            <person name="Wang C.C.C."/>
        </authorList>
    </citation>
    <scope>NUCLEOTIDE SEQUENCE [LARGE SCALE GENOMIC DNA]</scope>
    <source>
        <strain evidence="1 2">IMV 1140</strain>
    </source>
</reference>
<protein>
    <submittedName>
        <fullName evidence="1">Uncharacterized protein</fullName>
    </submittedName>
</protein>
<accession>A0ACC3AM64</accession>
<name>A0ACC3AM64_9EURO</name>
<gene>
    <name evidence="1" type="ORF">N8T08_002162</name>
</gene>
<comment type="caution">
    <text evidence="1">The sequence shown here is derived from an EMBL/GenBank/DDBJ whole genome shotgun (WGS) entry which is preliminary data.</text>
</comment>
<keyword evidence="2" id="KW-1185">Reference proteome</keyword>
<organism evidence="1 2">
    <name type="scientific">Aspergillus melleus</name>
    <dbReference type="NCBI Taxonomy" id="138277"/>
    <lineage>
        <taxon>Eukaryota</taxon>
        <taxon>Fungi</taxon>
        <taxon>Dikarya</taxon>
        <taxon>Ascomycota</taxon>
        <taxon>Pezizomycotina</taxon>
        <taxon>Eurotiomycetes</taxon>
        <taxon>Eurotiomycetidae</taxon>
        <taxon>Eurotiales</taxon>
        <taxon>Aspergillaceae</taxon>
        <taxon>Aspergillus</taxon>
        <taxon>Aspergillus subgen. Circumdati</taxon>
    </lineage>
</organism>
<dbReference type="Proteomes" id="UP001177260">
    <property type="component" value="Unassembled WGS sequence"/>
</dbReference>
<evidence type="ECO:0000313" key="1">
    <source>
        <dbReference type="EMBL" id="KAK1138600.1"/>
    </source>
</evidence>
<dbReference type="EMBL" id="JAOPJF010000139">
    <property type="protein sequence ID" value="KAK1138600.1"/>
    <property type="molecule type" value="Genomic_DNA"/>
</dbReference>
<evidence type="ECO:0000313" key="2">
    <source>
        <dbReference type="Proteomes" id="UP001177260"/>
    </source>
</evidence>
<proteinExistence type="predicted"/>